<protein>
    <submittedName>
        <fullName evidence="1">Uncharacterized protein</fullName>
    </submittedName>
</protein>
<dbReference type="EMBL" id="CP097502">
    <property type="protein sequence ID" value="URD73092.1"/>
    <property type="molecule type" value="Genomic_DNA"/>
</dbReference>
<evidence type="ECO:0000313" key="2">
    <source>
        <dbReference type="Proteomes" id="UP001055439"/>
    </source>
</evidence>
<organism evidence="1 2">
    <name type="scientific">Musa troglodytarum</name>
    <name type="common">fe'i banana</name>
    <dbReference type="NCBI Taxonomy" id="320322"/>
    <lineage>
        <taxon>Eukaryota</taxon>
        <taxon>Viridiplantae</taxon>
        <taxon>Streptophyta</taxon>
        <taxon>Embryophyta</taxon>
        <taxon>Tracheophyta</taxon>
        <taxon>Spermatophyta</taxon>
        <taxon>Magnoliopsida</taxon>
        <taxon>Liliopsida</taxon>
        <taxon>Zingiberales</taxon>
        <taxon>Musaceae</taxon>
        <taxon>Musa</taxon>
    </lineage>
</organism>
<proteinExistence type="predicted"/>
<gene>
    <name evidence="1" type="ORF">MUK42_24305</name>
</gene>
<reference evidence="1" key="1">
    <citation type="submission" date="2022-05" db="EMBL/GenBank/DDBJ databases">
        <title>The Musa troglodytarum L. genome provides insights into the mechanism of non-climacteric behaviour and enrichment of carotenoids.</title>
        <authorList>
            <person name="Wang J."/>
        </authorList>
    </citation>
    <scope>NUCLEOTIDE SEQUENCE</scope>
    <source>
        <tissue evidence="1">Leaf</tissue>
    </source>
</reference>
<name>A0A9E7EAU2_9LILI</name>
<dbReference type="Proteomes" id="UP001055439">
    <property type="component" value="Chromosome 1"/>
</dbReference>
<accession>A0A9E7EAU2</accession>
<sequence>MTTVAKEKISMARNPITTSSTHAMTVSLAPNITKPHR</sequence>
<dbReference type="AlphaFoldDB" id="A0A9E7EAU2"/>
<keyword evidence="2" id="KW-1185">Reference proteome</keyword>
<evidence type="ECO:0000313" key="1">
    <source>
        <dbReference type="EMBL" id="URD73092.1"/>
    </source>
</evidence>
<dbReference type="OrthoDB" id="10555171at2759"/>